<evidence type="ECO:0000313" key="3">
    <source>
        <dbReference type="Proteomes" id="UP000223749"/>
    </source>
</evidence>
<protein>
    <recommendedName>
        <fullName evidence="4">6-bladed beta-propeller</fullName>
    </recommendedName>
</protein>
<gene>
    <name evidence="2" type="ORF">CPT03_15430</name>
</gene>
<dbReference type="Pfam" id="PF17170">
    <property type="entry name" value="DUF5128"/>
    <property type="match status" value="1"/>
</dbReference>
<organism evidence="2 3">
    <name type="scientific">Pedobacter ginsengisoli</name>
    <dbReference type="NCBI Taxonomy" id="363852"/>
    <lineage>
        <taxon>Bacteria</taxon>
        <taxon>Pseudomonadati</taxon>
        <taxon>Bacteroidota</taxon>
        <taxon>Sphingobacteriia</taxon>
        <taxon>Sphingobacteriales</taxon>
        <taxon>Sphingobacteriaceae</taxon>
        <taxon>Pedobacter</taxon>
    </lineage>
</organism>
<proteinExistence type="predicted"/>
<sequence>MLKSALSSLILCILFYVHAMAQDSKIDSSKMVTLRIDPSSARGSTVSQFFDEVNFIPLETTKESLFGSISQLKMTNDNYFVFDWETKAVLIFTKTGKYVAKVNASKIEKDPDVKDPQAFYGFDLKTEDGKTLIQIESGKKLHYFDLTGKLVKKVVVDKDDKYANYKKFGDGTVIDQNYLDKKDKDSTYYHLSLVKDNKKVEAYFPYRSGDYKNDDGWHGGSIYDYGNPDEFLYIKNYQYNIYKLSSKGLSLAYQIFFPAANSLPMDYGTNPIYKGKRYEYFERNRDLFFEMANSYLHGDNLYFQVRNWNWSRDEKKAFIYNLKSTELTSLADIEPDSSSQFLPITDLTSQYDFTNHGFHVVTPDYFYTSYSSLTMFTFKEQNDEKNRKYNAALTEYFKTQNRKSNPVIIQLKPKKN</sequence>
<feature type="signal peptide" evidence="1">
    <location>
        <begin position="1"/>
        <end position="21"/>
    </location>
</feature>
<name>A0A2D1U822_9SPHI</name>
<reference evidence="2 3" key="1">
    <citation type="submission" date="2017-10" db="EMBL/GenBank/DDBJ databases">
        <title>Whole genome of Pedobacter ginsengisoli T01R-27 isolated from tomato rhizosphere.</title>
        <authorList>
            <person name="Weon H.-Y."/>
            <person name="Lee S.A."/>
            <person name="Sang M.K."/>
            <person name="Song J."/>
        </authorList>
    </citation>
    <scope>NUCLEOTIDE SEQUENCE [LARGE SCALE GENOMIC DNA]</scope>
    <source>
        <strain evidence="2 3">T01R-27</strain>
    </source>
</reference>
<dbReference type="AlphaFoldDB" id="A0A2D1U822"/>
<evidence type="ECO:0000313" key="2">
    <source>
        <dbReference type="EMBL" id="ATP57756.1"/>
    </source>
</evidence>
<dbReference type="KEGG" id="pgs:CPT03_15430"/>
<keyword evidence="3" id="KW-1185">Reference proteome</keyword>
<dbReference type="EMBL" id="CP024091">
    <property type="protein sequence ID" value="ATP57756.1"/>
    <property type="molecule type" value="Genomic_DNA"/>
</dbReference>
<evidence type="ECO:0008006" key="4">
    <source>
        <dbReference type="Google" id="ProtNLM"/>
    </source>
</evidence>
<dbReference type="OrthoDB" id="828283at2"/>
<accession>A0A2D1U822</accession>
<keyword evidence="1" id="KW-0732">Signal</keyword>
<dbReference type="RefSeq" id="WP_099439669.1">
    <property type="nucleotide sequence ID" value="NZ_CP024091.1"/>
</dbReference>
<feature type="chain" id="PRO_5013830576" description="6-bladed beta-propeller" evidence="1">
    <location>
        <begin position="22"/>
        <end position="416"/>
    </location>
</feature>
<evidence type="ECO:0000256" key="1">
    <source>
        <dbReference type="SAM" id="SignalP"/>
    </source>
</evidence>
<dbReference type="Proteomes" id="UP000223749">
    <property type="component" value="Chromosome"/>
</dbReference>